<evidence type="ECO:0000313" key="1">
    <source>
        <dbReference type="EMBL" id="KAK2916953.1"/>
    </source>
</evidence>
<keyword evidence="2" id="KW-1185">Reference proteome</keyword>
<evidence type="ECO:0000313" key="2">
    <source>
        <dbReference type="Proteomes" id="UP001187343"/>
    </source>
</evidence>
<dbReference type="Proteomes" id="UP001187343">
    <property type="component" value="Unassembled WGS sequence"/>
</dbReference>
<proteinExistence type="predicted"/>
<dbReference type="AlphaFoldDB" id="A0AA88QGZ1"/>
<accession>A0AA88QGZ1</accession>
<comment type="caution">
    <text evidence="1">The sequence shown here is derived from an EMBL/GenBank/DDBJ whole genome shotgun (WGS) entry which is preliminary data.</text>
</comment>
<reference evidence="1" key="1">
    <citation type="submission" date="2023-08" db="EMBL/GenBank/DDBJ databases">
        <title>Chromosome-level Genome Assembly of mud carp (Cirrhinus molitorella).</title>
        <authorList>
            <person name="Liu H."/>
        </authorList>
    </citation>
    <scope>NUCLEOTIDE SEQUENCE</scope>
    <source>
        <strain evidence="1">Prfri</strain>
        <tissue evidence="1">Muscle</tissue>
    </source>
</reference>
<dbReference type="EMBL" id="JAUYZG010000001">
    <property type="protein sequence ID" value="KAK2916953.1"/>
    <property type="molecule type" value="Genomic_DNA"/>
</dbReference>
<protein>
    <submittedName>
        <fullName evidence="1">Uncharacterized protein</fullName>
    </submittedName>
</protein>
<sequence>MHETAESSAGFRIITKEIIKTNSDNRKHHLVNLRPAPLFRTVGLTGLSASLPPHRRLRSVLNTSAEISMNKQLQTVDIQRWHHGKRLNATVRTRGRDTRIRTEREEYLFEEVWREQAPKMGTKNKLPRDEVSDLSLWIQNLETTDSKRKQTTKQHWNDSGGRGNWAESLCKGAGQVQRDRRPHFLPPITQSDCLLNVPLLLPENSPPPSPCSPSDILFFPLSVPHIQPFPRERRGDAPA</sequence>
<organism evidence="1 2">
    <name type="scientific">Cirrhinus molitorella</name>
    <name type="common">mud carp</name>
    <dbReference type="NCBI Taxonomy" id="172907"/>
    <lineage>
        <taxon>Eukaryota</taxon>
        <taxon>Metazoa</taxon>
        <taxon>Chordata</taxon>
        <taxon>Craniata</taxon>
        <taxon>Vertebrata</taxon>
        <taxon>Euteleostomi</taxon>
        <taxon>Actinopterygii</taxon>
        <taxon>Neopterygii</taxon>
        <taxon>Teleostei</taxon>
        <taxon>Ostariophysi</taxon>
        <taxon>Cypriniformes</taxon>
        <taxon>Cyprinidae</taxon>
        <taxon>Labeoninae</taxon>
        <taxon>Labeonini</taxon>
        <taxon>Cirrhinus</taxon>
    </lineage>
</organism>
<gene>
    <name evidence="1" type="ORF">Q8A67_001327</name>
</gene>
<name>A0AA88QGZ1_9TELE</name>